<dbReference type="RefSeq" id="WP_377960966.1">
    <property type="nucleotide sequence ID" value="NZ_JBHZOL010000012.1"/>
</dbReference>
<dbReference type="SUPFAM" id="SSF88723">
    <property type="entry name" value="PIN domain-like"/>
    <property type="match status" value="1"/>
</dbReference>
<accession>A0ABW6IA65</accession>
<evidence type="ECO:0000259" key="1">
    <source>
        <dbReference type="Pfam" id="PF01850"/>
    </source>
</evidence>
<comment type="caution">
    <text evidence="2">The sequence shown here is derived from an EMBL/GenBank/DDBJ whole genome shotgun (WGS) entry which is preliminary data.</text>
</comment>
<gene>
    <name evidence="2" type="ORF">ACFVKH_02075</name>
</gene>
<organism evidence="2 3">
    <name type="scientific">Almyronema epifaneia S1</name>
    <dbReference type="NCBI Taxonomy" id="2991925"/>
    <lineage>
        <taxon>Bacteria</taxon>
        <taxon>Bacillati</taxon>
        <taxon>Cyanobacteriota</taxon>
        <taxon>Cyanophyceae</taxon>
        <taxon>Nodosilineales</taxon>
        <taxon>Nodosilineaceae</taxon>
        <taxon>Almyronema</taxon>
        <taxon>Almyronema epifaneia</taxon>
    </lineage>
</organism>
<evidence type="ECO:0000313" key="2">
    <source>
        <dbReference type="EMBL" id="MFE4105047.1"/>
    </source>
</evidence>
<dbReference type="Proteomes" id="UP001600165">
    <property type="component" value="Unassembled WGS sequence"/>
</dbReference>
<proteinExistence type="predicted"/>
<dbReference type="InterPro" id="IPR039018">
    <property type="entry name" value="VapC20-like"/>
</dbReference>
<reference evidence="2 3" key="1">
    <citation type="submission" date="2024-10" db="EMBL/GenBank/DDBJ databases">
        <authorList>
            <person name="Ratan Roy A."/>
            <person name="Morales Sandoval P.H."/>
            <person name="De Los Santos Villalobos S."/>
            <person name="Chakraborty S."/>
            <person name="Mukherjee J."/>
        </authorList>
    </citation>
    <scope>NUCLEOTIDE SEQUENCE [LARGE SCALE GENOMIC DNA]</scope>
    <source>
        <strain evidence="2 3">S1</strain>
    </source>
</reference>
<dbReference type="EMBL" id="JBHZOL010000012">
    <property type="protein sequence ID" value="MFE4105047.1"/>
    <property type="molecule type" value="Genomic_DNA"/>
</dbReference>
<dbReference type="InterPro" id="IPR002716">
    <property type="entry name" value="PIN_dom"/>
</dbReference>
<dbReference type="Gene3D" id="3.40.50.1010">
    <property type="entry name" value="5'-nuclease"/>
    <property type="match status" value="1"/>
</dbReference>
<keyword evidence="3" id="KW-1185">Reference proteome</keyword>
<dbReference type="InterPro" id="IPR029060">
    <property type="entry name" value="PIN-like_dom_sf"/>
</dbReference>
<evidence type="ECO:0000313" key="3">
    <source>
        <dbReference type="Proteomes" id="UP001600165"/>
    </source>
</evidence>
<sequence length="142" mass="16025">MTRLFVDTSGWASFFISAEPTHKQAVQSFITAHKQKHAISTSNYVIAELVALLQSPLRVQRSQIFTIIDTIKTTPYLDVIHIGADIDAAAWQLCKSRLDKKWSLVDCASFVLMQQHDIQAALTTDHHFEQAGFTRLLNPTRT</sequence>
<name>A0ABW6IA65_9CYAN</name>
<protein>
    <submittedName>
        <fullName evidence="2">Type II toxin-antitoxin system VapC family toxin</fullName>
    </submittedName>
</protein>
<dbReference type="PANTHER" id="PTHR42188">
    <property type="entry name" value="23S RRNA-SPECIFIC ENDONUCLEASE VAPC20"/>
    <property type="match status" value="1"/>
</dbReference>
<feature type="domain" description="PIN" evidence="1">
    <location>
        <begin position="5"/>
        <end position="132"/>
    </location>
</feature>
<dbReference type="PANTHER" id="PTHR42188:SF1">
    <property type="entry name" value="23S RRNA-SPECIFIC ENDONUCLEASE VAPC20"/>
    <property type="match status" value="1"/>
</dbReference>
<dbReference type="Pfam" id="PF01850">
    <property type="entry name" value="PIN"/>
    <property type="match status" value="1"/>
</dbReference>